<name>A0A392S611_9FABA</name>
<comment type="caution">
    <text evidence="1">The sequence shown here is derived from an EMBL/GenBank/DDBJ whole genome shotgun (WGS) entry which is preliminary data.</text>
</comment>
<organism evidence="1 2">
    <name type="scientific">Trifolium medium</name>
    <dbReference type="NCBI Taxonomy" id="97028"/>
    <lineage>
        <taxon>Eukaryota</taxon>
        <taxon>Viridiplantae</taxon>
        <taxon>Streptophyta</taxon>
        <taxon>Embryophyta</taxon>
        <taxon>Tracheophyta</taxon>
        <taxon>Spermatophyta</taxon>
        <taxon>Magnoliopsida</taxon>
        <taxon>eudicotyledons</taxon>
        <taxon>Gunneridae</taxon>
        <taxon>Pentapetalae</taxon>
        <taxon>rosids</taxon>
        <taxon>fabids</taxon>
        <taxon>Fabales</taxon>
        <taxon>Fabaceae</taxon>
        <taxon>Papilionoideae</taxon>
        <taxon>50 kb inversion clade</taxon>
        <taxon>NPAAA clade</taxon>
        <taxon>Hologalegina</taxon>
        <taxon>IRL clade</taxon>
        <taxon>Trifolieae</taxon>
        <taxon>Trifolium</taxon>
    </lineage>
</organism>
<protein>
    <submittedName>
        <fullName evidence="1">Uncharacterized protein</fullName>
    </submittedName>
</protein>
<sequence>MVARVLKVDHLCSPGMDIIEVWRCQSEGVMSS</sequence>
<accession>A0A392S611</accession>
<reference evidence="1 2" key="1">
    <citation type="journal article" date="2018" name="Front. Plant Sci.">
        <title>Red Clover (Trifolium pratense) and Zigzag Clover (T. medium) - A Picture of Genomic Similarities and Differences.</title>
        <authorList>
            <person name="Dluhosova J."/>
            <person name="Istvanek J."/>
            <person name="Nedelnik J."/>
            <person name="Repkova J."/>
        </authorList>
    </citation>
    <scope>NUCLEOTIDE SEQUENCE [LARGE SCALE GENOMIC DNA]</scope>
    <source>
        <strain evidence="2">cv. 10/8</strain>
        <tissue evidence="1">Leaf</tissue>
    </source>
</reference>
<dbReference type="Proteomes" id="UP000265520">
    <property type="component" value="Unassembled WGS sequence"/>
</dbReference>
<keyword evidence="2" id="KW-1185">Reference proteome</keyword>
<dbReference type="EMBL" id="LXQA010329895">
    <property type="protein sequence ID" value="MCI44383.1"/>
    <property type="molecule type" value="Genomic_DNA"/>
</dbReference>
<dbReference type="AlphaFoldDB" id="A0A392S611"/>
<proteinExistence type="predicted"/>
<evidence type="ECO:0000313" key="1">
    <source>
        <dbReference type="EMBL" id="MCI44383.1"/>
    </source>
</evidence>
<feature type="non-terminal residue" evidence="1">
    <location>
        <position position="32"/>
    </location>
</feature>
<evidence type="ECO:0000313" key="2">
    <source>
        <dbReference type="Proteomes" id="UP000265520"/>
    </source>
</evidence>